<keyword evidence="3" id="KW-1185">Reference proteome</keyword>
<proteinExistence type="predicted"/>
<reference evidence="2 3" key="1">
    <citation type="submission" date="2015-10" db="EMBL/GenBank/DDBJ databases">
        <title>Draft genome sequence of Salegentibacter salinarum KCTC 12975.</title>
        <authorList>
            <person name="Lin W."/>
            <person name="Zheng Q."/>
        </authorList>
    </citation>
    <scope>NUCLEOTIDE SEQUENCE [LARGE SCALE GENOMIC DNA]</scope>
    <source>
        <strain evidence="2 3">KCTC 12975</strain>
    </source>
</reference>
<gene>
    <name evidence="2" type="ORF">APR41_17770</name>
</gene>
<organism evidence="2 3">
    <name type="scientific">Salegentibacter salinarum</name>
    <dbReference type="NCBI Taxonomy" id="447422"/>
    <lineage>
        <taxon>Bacteria</taxon>
        <taxon>Pseudomonadati</taxon>
        <taxon>Bacteroidota</taxon>
        <taxon>Flavobacteriia</taxon>
        <taxon>Flavobacteriales</taxon>
        <taxon>Flavobacteriaceae</taxon>
        <taxon>Salegentibacter</taxon>
    </lineage>
</organism>
<dbReference type="AlphaFoldDB" id="A0A2N0TV67"/>
<feature type="chain" id="PRO_5014949057" evidence="1">
    <location>
        <begin position="24"/>
        <end position="283"/>
    </location>
</feature>
<evidence type="ECO:0000256" key="1">
    <source>
        <dbReference type="SAM" id="SignalP"/>
    </source>
</evidence>
<dbReference type="EMBL" id="LKTS01000022">
    <property type="protein sequence ID" value="PKD18645.1"/>
    <property type="molecule type" value="Genomic_DNA"/>
</dbReference>
<accession>A0A2N0TV67</accession>
<name>A0A2N0TV67_9FLAO</name>
<evidence type="ECO:0000313" key="3">
    <source>
        <dbReference type="Proteomes" id="UP000232673"/>
    </source>
</evidence>
<protein>
    <submittedName>
        <fullName evidence="2">Uncharacterized protein</fullName>
    </submittedName>
</protein>
<comment type="caution">
    <text evidence="2">The sequence shown here is derived from an EMBL/GenBank/DDBJ whole genome shotgun (WGS) entry which is preliminary data.</text>
</comment>
<sequence>MPKKLHFLLIIFFLAFFNFSGIAQENDFQHGLMNVGMGGVIGGIGAVINKAPDQTLGKTLLKGFAQGAIGGYFVFESKRLVRRFAREKKYNYIWPSKLVNAAGNSIIENAAANRNFWERMHLNLAFNRIEIDFKNRFKLKYRIMPFALSRAAYLFTQARLDVDRSMVFGTLVFSQRIPEILGEKGSNGKAMLSSILLRRGSGQRTEAHEIIHTYQFENFSGINTIFDRPRSRLEQESKFVRIYNKIFHTDFNALFSQGLYSLETEIKGYRENSFEKEARHFSE</sequence>
<dbReference type="Proteomes" id="UP000232673">
    <property type="component" value="Unassembled WGS sequence"/>
</dbReference>
<evidence type="ECO:0000313" key="2">
    <source>
        <dbReference type="EMBL" id="PKD18645.1"/>
    </source>
</evidence>
<dbReference type="RefSeq" id="WP_079714612.1">
    <property type="nucleotide sequence ID" value="NZ_LKTS01000022.1"/>
</dbReference>
<keyword evidence="1" id="KW-0732">Signal</keyword>
<feature type="signal peptide" evidence="1">
    <location>
        <begin position="1"/>
        <end position="23"/>
    </location>
</feature>